<dbReference type="Proteomes" id="UP000033725">
    <property type="component" value="Unassembled WGS sequence"/>
</dbReference>
<name>A0A0F0KKE1_9MICO</name>
<sequence length="172" mass="19693">MRPRNVMVCVMCEAFPIWWQDITSPPPTEWVYMFEEFTGDDTAEEWALAAAIFIAQTRRRTGLGPTFAELFTHLLPDTGGLPGPFPELEFMERRRAVTGFRGHAAIEWRRRGMISFDRAVMRSLRVGRAFREHSRRRQQSRASLVARNGSKHSTLVLLAEPLEVADETNEGT</sequence>
<evidence type="ECO:0000313" key="2">
    <source>
        <dbReference type="Proteomes" id="UP000033725"/>
    </source>
</evidence>
<dbReference type="AlphaFoldDB" id="A0A0F0KKE1"/>
<gene>
    <name evidence="1" type="ORF">RN51_02338</name>
</gene>
<dbReference type="PATRIC" id="fig|82380.10.peg.2353"/>
<comment type="caution">
    <text evidence="1">The sequence shown here is derived from an EMBL/GenBank/DDBJ whole genome shotgun (WGS) entry which is preliminary data.</text>
</comment>
<dbReference type="EMBL" id="JYIV01000027">
    <property type="protein sequence ID" value="KJL21323.1"/>
    <property type="molecule type" value="Genomic_DNA"/>
</dbReference>
<reference evidence="1 2" key="1">
    <citation type="submission" date="2015-02" db="EMBL/GenBank/DDBJ databases">
        <title>Draft genome sequences of ten Microbacterium spp. with emphasis on heavy metal contaminated environments.</title>
        <authorList>
            <person name="Corretto E."/>
        </authorList>
    </citation>
    <scope>NUCLEOTIDE SEQUENCE [LARGE SCALE GENOMIC DNA]</scope>
    <source>
        <strain evidence="1 2">BEL163</strain>
    </source>
</reference>
<organism evidence="1 2">
    <name type="scientific">Microbacterium oxydans</name>
    <dbReference type="NCBI Taxonomy" id="82380"/>
    <lineage>
        <taxon>Bacteria</taxon>
        <taxon>Bacillati</taxon>
        <taxon>Actinomycetota</taxon>
        <taxon>Actinomycetes</taxon>
        <taxon>Micrococcales</taxon>
        <taxon>Microbacteriaceae</taxon>
        <taxon>Microbacterium</taxon>
    </lineage>
</organism>
<accession>A0A0F0KKE1</accession>
<proteinExistence type="predicted"/>
<protein>
    <submittedName>
        <fullName evidence="1">Uncharacterized protein</fullName>
    </submittedName>
</protein>
<evidence type="ECO:0000313" key="1">
    <source>
        <dbReference type="EMBL" id="KJL21323.1"/>
    </source>
</evidence>